<protein>
    <submittedName>
        <fullName evidence="2">Uncharacterized protein</fullName>
    </submittedName>
</protein>
<gene>
    <name evidence="2" type="ORF">GGX14DRAFT_428257</name>
</gene>
<accession>A0AAD6YKR3</accession>
<name>A0AAD6YKR3_9AGAR</name>
<dbReference type="EMBL" id="JARJCW010000007">
    <property type="protein sequence ID" value="KAJ7222227.1"/>
    <property type="molecule type" value="Genomic_DNA"/>
</dbReference>
<keyword evidence="3" id="KW-1185">Reference proteome</keyword>
<keyword evidence="1" id="KW-0732">Signal</keyword>
<evidence type="ECO:0000256" key="1">
    <source>
        <dbReference type="SAM" id="SignalP"/>
    </source>
</evidence>
<dbReference type="Proteomes" id="UP001219525">
    <property type="component" value="Unassembled WGS sequence"/>
</dbReference>
<evidence type="ECO:0000313" key="3">
    <source>
        <dbReference type="Proteomes" id="UP001219525"/>
    </source>
</evidence>
<proteinExistence type="predicted"/>
<feature type="signal peptide" evidence="1">
    <location>
        <begin position="1"/>
        <end position="17"/>
    </location>
</feature>
<comment type="caution">
    <text evidence="2">The sequence shown here is derived from an EMBL/GenBank/DDBJ whole genome shotgun (WGS) entry which is preliminary data.</text>
</comment>
<feature type="chain" id="PRO_5042263270" evidence="1">
    <location>
        <begin position="18"/>
        <end position="306"/>
    </location>
</feature>
<evidence type="ECO:0000313" key="2">
    <source>
        <dbReference type="EMBL" id="KAJ7222227.1"/>
    </source>
</evidence>
<organism evidence="2 3">
    <name type="scientific">Mycena pura</name>
    <dbReference type="NCBI Taxonomy" id="153505"/>
    <lineage>
        <taxon>Eukaryota</taxon>
        <taxon>Fungi</taxon>
        <taxon>Dikarya</taxon>
        <taxon>Basidiomycota</taxon>
        <taxon>Agaricomycotina</taxon>
        <taxon>Agaricomycetes</taxon>
        <taxon>Agaricomycetidae</taxon>
        <taxon>Agaricales</taxon>
        <taxon>Marasmiineae</taxon>
        <taxon>Mycenaceae</taxon>
        <taxon>Mycena</taxon>
    </lineage>
</organism>
<reference evidence="2" key="1">
    <citation type="submission" date="2023-03" db="EMBL/GenBank/DDBJ databases">
        <title>Massive genome expansion in bonnet fungi (Mycena s.s.) driven by repeated elements and novel gene families across ecological guilds.</title>
        <authorList>
            <consortium name="Lawrence Berkeley National Laboratory"/>
            <person name="Harder C.B."/>
            <person name="Miyauchi S."/>
            <person name="Viragh M."/>
            <person name="Kuo A."/>
            <person name="Thoen E."/>
            <person name="Andreopoulos B."/>
            <person name="Lu D."/>
            <person name="Skrede I."/>
            <person name="Drula E."/>
            <person name="Henrissat B."/>
            <person name="Morin E."/>
            <person name="Kohler A."/>
            <person name="Barry K."/>
            <person name="LaButti K."/>
            <person name="Morin E."/>
            <person name="Salamov A."/>
            <person name="Lipzen A."/>
            <person name="Mereny Z."/>
            <person name="Hegedus B."/>
            <person name="Baldrian P."/>
            <person name="Stursova M."/>
            <person name="Weitz H."/>
            <person name="Taylor A."/>
            <person name="Grigoriev I.V."/>
            <person name="Nagy L.G."/>
            <person name="Martin F."/>
            <person name="Kauserud H."/>
        </authorList>
    </citation>
    <scope>NUCLEOTIDE SEQUENCE</scope>
    <source>
        <strain evidence="2">9144</strain>
    </source>
</reference>
<dbReference type="AlphaFoldDB" id="A0AAD6YKR3"/>
<sequence>MYSSLTFLLASAVAAQAASSSASAAASSPTSNPYIPTGISDSCVEYLQTFNDDTDLATCTSTLLAASSAFGPGAPNAAGASKDAIDSALTSICSPTTTSSCPQSLIAGKLATFYTKCALELTSQPNKQVMTMYDTAFALLPFLQSVCSKDDDGNYCVHSTNVSSSAAPAVASVARRDSSSDATAYIPNADTINAQNLVFLGITGSEAKSQLCTTCTRNVLTNYISFQNTANYAPGFQQSLLMRNEPTVYNGVVSTCGAGFLTNAVQAAGALGGGSTTGSSGALSLRAGASGGLSTLIGALVAVLIL</sequence>